<evidence type="ECO:0000256" key="1">
    <source>
        <dbReference type="SAM" id="Phobius"/>
    </source>
</evidence>
<feature type="transmembrane region" description="Helical" evidence="1">
    <location>
        <begin position="122"/>
        <end position="142"/>
    </location>
</feature>
<keyword evidence="3" id="KW-0808">Transferase</keyword>
<keyword evidence="4" id="KW-1185">Reference proteome</keyword>
<reference evidence="3" key="1">
    <citation type="submission" date="2023-06" db="EMBL/GenBank/DDBJ databases">
        <title>Genomic of Parafulvivirga corallium.</title>
        <authorList>
            <person name="Wang G."/>
        </authorList>
    </citation>
    <scope>NUCLEOTIDE SEQUENCE</scope>
    <source>
        <strain evidence="3">BMA10</strain>
    </source>
</reference>
<comment type="caution">
    <text evidence="3">The sequence shown here is derived from an EMBL/GenBank/DDBJ whole genome shotgun (WGS) entry which is preliminary data.</text>
</comment>
<feature type="transmembrane region" description="Helical" evidence="1">
    <location>
        <begin position="69"/>
        <end position="87"/>
    </location>
</feature>
<proteinExistence type="predicted"/>
<keyword evidence="1" id="KW-0472">Membrane</keyword>
<accession>A0ABT8KNS3</accession>
<dbReference type="GO" id="GO:0016301">
    <property type="term" value="F:kinase activity"/>
    <property type="evidence" value="ECO:0007669"/>
    <property type="project" value="UniProtKB-KW"/>
</dbReference>
<evidence type="ECO:0000313" key="3">
    <source>
        <dbReference type="EMBL" id="MDN5202390.1"/>
    </source>
</evidence>
<keyword evidence="1" id="KW-0812">Transmembrane</keyword>
<feature type="domain" description="Signal transduction histidine kinase internal region" evidence="2">
    <location>
        <begin position="163"/>
        <end position="238"/>
    </location>
</feature>
<feature type="transmembrane region" description="Helical" evidence="1">
    <location>
        <begin position="12"/>
        <end position="29"/>
    </location>
</feature>
<keyword evidence="1" id="KW-1133">Transmembrane helix</keyword>
<feature type="transmembrane region" description="Helical" evidence="1">
    <location>
        <begin position="41"/>
        <end position="60"/>
    </location>
</feature>
<dbReference type="InterPro" id="IPR036890">
    <property type="entry name" value="HATPase_C_sf"/>
</dbReference>
<dbReference type="PANTHER" id="PTHR34220:SF7">
    <property type="entry name" value="SENSOR HISTIDINE KINASE YPDA"/>
    <property type="match status" value="1"/>
</dbReference>
<name>A0ABT8KNS3_9BACT</name>
<keyword evidence="3" id="KW-0418">Kinase</keyword>
<protein>
    <submittedName>
        <fullName evidence="3">Histidine kinase</fullName>
    </submittedName>
</protein>
<dbReference type="PANTHER" id="PTHR34220">
    <property type="entry name" value="SENSOR HISTIDINE KINASE YPDA"/>
    <property type="match status" value="1"/>
</dbReference>
<dbReference type="RefSeq" id="WP_346752414.1">
    <property type="nucleotide sequence ID" value="NZ_JAUJEA010000004.1"/>
</dbReference>
<evidence type="ECO:0000259" key="2">
    <source>
        <dbReference type="Pfam" id="PF06580"/>
    </source>
</evidence>
<dbReference type="Gene3D" id="3.30.565.10">
    <property type="entry name" value="Histidine kinase-like ATPase, C-terminal domain"/>
    <property type="match status" value="1"/>
</dbReference>
<evidence type="ECO:0000313" key="4">
    <source>
        <dbReference type="Proteomes" id="UP001172082"/>
    </source>
</evidence>
<dbReference type="Proteomes" id="UP001172082">
    <property type="component" value="Unassembled WGS sequence"/>
</dbReference>
<sequence>MKTSFNYKKVIIHLSLWLGYAMLLLYWLALFSDAQTALPHVIRVVIIHSLLFYINTDVLLPHLIEKNKYILYILGIIALIVGMQYLFKLSNELPIIRESLDQLRPRRMRFIPPKRPPFHRLLSANLISSFSILFISTTYWVISQARTRKQKEIALKNENLKTEMKFLKSQINPHFLFNALNNIYSLSFRSSKKTPDMIMKLSNMLRYVLYDSNEKKVPLQNEITYIQHFIDFQRLKIEGEPNIRIDFENADNQVKVEPMLFIPFVENSFKHSKIEDTETSWISMKFETEGKKVIFTIMNSVPKSAFSKDKTGGIGLQNVKKRLELLYPEKHDLKIETRDNQFLVKLIVDTK</sequence>
<dbReference type="InterPro" id="IPR050640">
    <property type="entry name" value="Bact_2-comp_sensor_kinase"/>
</dbReference>
<dbReference type="EMBL" id="JAUJEA010000004">
    <property type="protein sequence ID" value="MDN5202390.1"/>
    <property type="molecule type" value="Genomic_DNA"/>
</dbReference>
<dbReference type="Pfam" id="PF06580">
    <property type="entry name" value="His_kinase"/>
    <property type="match status" value="1"/>
</dbReference>
<gene>
    <name evidence="3" type="ORF">QQ008_13470</name>
</gene>
<organism evidence="3 4">
    <name type="scientific">Splendidivirga corallicola</name>
    <dbReference type="NCBI Taxonomy" id="3051826"/>
    <lineage>
        <taxon>Bacteria</taxon>
        <taxon>Pseudomonadati</taxon>
        <taxon>Bacteroidota</taxon>
        <taxon>Cytophagia</taxon>
        <taxon>Cytophagales</taxon>
        <taxon>Splendidivirgaceae</taxon>
        <taxon>Splendidivirga</taxon>
    </lineage>
</organism>
<dbReference type="InterPro" id="IPR010559">
    <property type="entry name" value="Sig_transdc_His_kin_internal"/>
</dbReference>